<reference evidence="2" key="1">
    <citation type="submission" date="2012-06" db="EMBL/GenBank/DDBJ databases">
        <title>The genome sequence of Coniosporium apollinis CBS 100218.</title>
        <authorList>
            <consortium name="The Broad Institute Genome Sequencing Platform"/>
            <person name="Cuomo C."/>
            <person name="Gorbushina A."/>
            <person name="Noack S."/>
            <person name="Walker B."/>
            <person name="Young S.K."/>
            <person name="Zeng Q."/>
            <person name="Gargeya S."/>
            <person name="Fitzgerald M."/>
            <person name="Haas B."/>
            <person name="Abouelleil A."/>
            <person name="Alvarado L."/>
            <person name="Arachchi H.M."/>
            <person name="Berlin A.M."/>
            <person name="Chapman S.B."/>
            <person name="Goldberg J."/>
            <person name="Griggs A."/>
            <person name="Gujja S."/>
            <person name="Hansen M."/>
            <person name="Howarth C."/>
            <person name="Imamovic A."/>
            <person name="Larimer J."/>
            <person name="McCowan C."/>
            <person name="Montmayeur A."/>
            <person name="Murphy C."/>
            <person name="Neiman D."/>
            <person name="Pearson M."/>
            <person name="Priest M."/>
            <person name="Roberts A."/>
            <person name="Saif S."/>
            <person name="Shea T."/>
            <person name="Sisk P."/>
            <person name="Sykes S."/>
            <person name="Wortman J."/>
            <person name="Nusbaum C."/>
            <person name="Birren B."/>
        </authorList>
    </citation>
    <scope>NUCLEOTIDE SEQUENCE [LARGE SCALE GENOMIC DNA]</scope>
    <source>
        <strain evidence="2">CBS 100218</strain>
    </source>
</reference>
<evidence type="ECO:0000313" key="2">
    <source>
        <dbReference type="Proteomes" id="UP000016924"/>
    </source>
</evidence>
<dbReference type="AlphaFoldDB" id="R7Z0I4"/>
<organism evidence="1 2">
    <name type="scientific">Coniosporium apollinis (strain CBS 100218)</name>
    <name type="common">Rock-inhabiting black yeast</name>
    <dbReference type="NCBI Taxonomy" id="1168221"/>
    <lineage>
        <taxon>Eukaryota</taxon>
        <taxon>Fungi</taxon>
        <taxon>Dikarya</taxon>
        <taxon>Ascomycota</taxon>
        <taxon>Pezizomycotina</taxon>
        <taxon>Dothideomycetes</taxon>
        <taxon>Dothideomycetes incertae sedis</taxon>
        <taxon>Coniosporium</taxon>
    </lineage>
</organism>
<dbReference type="RefSeq" id="XP_007783027.1">
    <property type="nucleotide sequence ID" value="XM_007784837.1"/>
</dbReference>
<dbReference type="Proteomes" id="UP000016924">
    <property type="component" value="Unassembled WGS sequence"/>
</dbReference>
<evidence type="ECO:0008006" key="3">
    <source>
        <dbReference type="Google" id="ProtNLM"/>
    </source>
</evidence>
<gene>
    <name evidence="1" type="ORF">W97_06853</name>
</gene>
<keyword evidence="2" id="KW-1185">Reference proteome</keyword>
<dbReference type="EMBL" id="JH767589">
    <property type="protein sequence ID" value="EON67710.1"/>
    <property type="molecule type" value="Genomic_DNA"/>
</dbReference>
<dbReference type="OrthoDB" id="10516131at2759"/>
<accession>R7Z0I4</accession>
<dbReference type="HOGENOM" id="CLU_2722125_0_0_1"/>
<protein>
    <recommendedName>
        <fullName evidence="3">Myb-like domain-containing protein</fullName>
    </recommendedName>
</protein>
<name>R7Z0I4_CONA1</name>
<sequence>MPGPAKTKYSGNGSWDQNWTSAMESMVRRGHDEGKDIHEITDDLHGAYGLARWESVRDKMKELWPGEAVKGA</sequence>
<proteinExistence type="predicted"/>
<dbReference type="GeneID" id="19904164"/>
<evidence type="ECO:0000313" key="1">
    <source>
        <dbReference type="EMBL" id="EON67710.1"/>
    </source>
</evidence>